<dbReference type="Gene3D" id="1.10.238.10">
    <property type="entry name" value="EF-hand"/>
    <property type="match status" value="1"/>
</dbReference>
<dbReference type="SUPFAM" id="SSF47473">
    <property type="entry name" value="EF-hand"/>
    <property type="match status" value="1"/>
</dbReference>
<dbReference type="Pfam" id="PF13499">
    <property type="entry name" value="EF-hand_7"/>
    <property type="match status" value="1"/>
</dbReference>
<dbReference type="InterPro" id="IPR039609">
    <property type="entry name" value="VQ_15/22"/>
</dbReference>
<dbReference type="CDD" id="cd00051">
    <property type="entry name" value="EFh"/>
    <property type="match status" value="2"/>
</dbReference>
<dbReference type="GO" id="GO:0005509">
    <property type="term" value="F:calcium ion binding"/>
    <property type="evidence" value="ECO:0007669"/>
    <property type="project" value="InterPro"/>
</dbReference>
<dbReference type="PANTHER" id="PTHR33179">
    <property type="entry name" value="VQ MOTIF-CONTAINING PROTEIN"/>
    <property type="match status" value="1"/>
</dbReference>
<dbReference type="InterPro" id="IPR008889">
    <property type="entry name" value="VQ"/>
</dbReference>
<dbReference type="PANTHER" id="PTHR33179:SF82">
    <property type="entry name" value="VQ MOTIF-CONTAINING PROTEIN"/>
    <property type="match status" value="1"/>
</dbReference>
<feature type="domain" description="EF-hand" evidence="3">
    <location>
        <begin position="29"/>
        <end position="64"/>
    </location>
</feature>
<keyword evidence="5" id="KW-1185">Reference proteome</keyword>
<keyword evidence="1" id="KW-0106">Calcium</keyword>
<dbReference type="InterPro" id="IPR018247">
    <property type="entry name" value="EF_Hand_1_Ca_BS"/>
</dbReference>
<evidence type="ECO:0000313" key="5">
    <source>
        <dbReference type="Proteomes" id="UP000007305"/>
    </source>
</evidence>
<reference evidence="4" key="2">
    <citation type="submission" date="2019-07" db="EMBL/GenBank/DDBJ databases">
        <authorList>
            <person name="Seetharam A."/>
            <person name="Woodhouse M."/>
            <person name="Cannon E."/>
        </authorList>
    </citation>
    <scope>NUCLEOTIDE SEQUENCE [LARGE SCALE GENOMIC DNA]</scope>
    <source>
        <strain evidence="4">cv. B73</strain>
    </source>
</reference>
<evidence type="ECO:0000256" key="2">
    <source>
        <dbReference type="SAM" id="MobiDB-lite"/>
    </source>
</evidence>
<dbReference type="PROSITE" id="PS00018">
    <property type="entry name" value="EF_HAND_1"/>
    <property type="match status" value="2"/>
</dbReference>
<name>A0A804MH10_MAIZE</name>
<evidence type="ECO:0000259" key="3">
    <source>
        <dbReference type="PROSITE" id="PS50222"/>
    </source>
</evidence>
<feature type="region of interest" description="Disordered" evidence="2">
    <location>
        <begin position="1"/>
        <end position="26"/>
    </location>
</feature>
<proteinExistence type="predicted"/>
<feature type="compositionally biased region" description="Polar residues" evidence="2">
    <location>
        <begin position="9"/>
        <end position="23"/>
    </location>
</feature>
<dbReference type="Pfam" id="PF05678">
    <property type="entry name" value="VQ"/>
    <property type="match status" value="1"/>
</dbReference>
<feature type="region of interest" description="Disordered" evidence="2">
    <location>
        <begin position="288"/>
        <end position="311"/>
    </location>
</feature>
<feature type="compositionally biased region" description="Basic residues" evidence="2">
    <location>
        <begin position="299"/>
        <end position="308"/>
    </location>
</feature>
<evidence type="ECO:0000256" key="1">
    <source>
        <dbReference type="ARBA" id="ARBA00022837"/>
    </source>
</evidence>
<dbReference type="Proteomes" id="UP000007305">
    <property type="component" value="Chromosome 2"/>
</dbReference>
<dbReference type="InterPro" id="IPR002048">
    <property type="entry name" value="EF_hand_dom"/>
</dbReference>
<dbReference type="InParanoid" id="A0A804MH10"/>
<dbReference type="FunFam" id="1.10.238.10:FF:000235">
    <property type="entry name" value="Probable calcium-binding protein CML15"/>
    <property type="match status" value="1"/>
</dbReference>
<feature type="domain" description="EF-hand" evidence="3">
    <location>
        <begin position="105"/>
        <end position="125"/>
    </location>
</feature>
<dbReference type="InterPro" id="IPR011992">
    <property type="entry name" value="EF-hand-dom_pair"/>
</dbReference>
<feature type="compositionally biased region" description="Low complexity" evidence="2">
    <location>
        <begin position="288"/>
        <end position="298"/>
    </location>
</feature>
<reference evidence="5" key="1">
    <citation type="submission" date="2015-12" db="EMBL/GenBank/DDBJ databases">
        <title>Update maize B73 reference genome by single molecule sequencing technologies.</title>
        <authorList>
            <consortium name="Maize Genome Sequencing Project"/>
            <person name="Ware D."/>
        </authorList>
    </citation>
    <scope>NUCLEOTIDE SEQUENCE [LARGE SCALE GENOMIC DNA]</scope>
    <source>
        <strain evidence="5">cv. B73</strain>
    </source>
</reference>
<dbReference type="PROSITE" id="PS50222">
    <property type="entry name" value="EF_HAND_2"/>
    <property type="match status" value="3"/>
</dbReference>
<dbReference type="AlphaFoldDB" id="A0A804MH10"/>
<reference evidence="4" key="3">
    <citation type="submission" date="2021-05" db="UniProtKB">
        <authorList>
            <consortium name="EnsemblPlants"/>
        </authorList>
    </citation>
    <scope>IDENTIFICATION</scope>
    <source>
        <strain evidence="4">cv. B73</strain>
    </source>
</reference>
<dbReference type="EnsemblPlants" id="Zm00001eb084880_T001">
    <property type="protein sequence ID" value="Zm00001eb084880_P001"/>
    <property type="gene ID" value="Zm00001eb084880"/>
</dbReference>
<evidence type="ECO:0000313" key="4">
    <source>
        <dbReference type="EnsemblPlants" id="Zm00001eb084880_P001"/>
    </source>
</evidence>
<sequence length="408" mass="43108">MASIRRGGSSVTETITQASQQHQSRLDDDQLAELQEIFRSFDRNADGSLTQPELGSLLRSLGLTPSADQLDALITRADTNSNGLIEFSEFVALVAPDLLQDRSPYSEDQLRKLFDIFDRDGNGFIAARSRLRPTVSDSTNTLHCPGSSPPSSSSAESCCCWLPSPPSHGGRSDDAALVGLVWMTPDPPEPSEALGPFSAFQHVELLPVAAGEVAPLRFICCSVSIVRPKSTSPAGSASGFCLLAPVDGGAHGKSSSSRAAAGAPPMVRSVLTLAGIGAGDATVAAAAPGQGALAQPPRGSRKRTRASRRAPTTVLTTDTSNFRAMVQEFTGIPSPPFGAGVRVGGPAASLRTRFDHIFSPPSSLRSTADATALLPPYLMRPFPHKLPTERRIRRRRRVSMATVMAKGD</sequence>
<protein>
    <recommendedName>
        <fullName evidence="3">EF-hand domain-containing protein</fullName>
    </recommendedName>
</protein>
<accession>A0A804MH10</accession>
<dbReference type="Gramene" id="Zm00001eb084880_T001">
    <property type="protein sequence ID" value="Zm00001eb084880_P001"/>
    <property type="gene ID" value="Zm00001eb084880"/>
</dbReference>
<organism evidence="4 5">
    <name type="scientific">Zea mays</name>
    <name type="common">Maize</name>
    <dbReference type="NCBI Taxonomy" id="4577"/>
    <lineage>
        <taxon>Eukaryota</taxon>
        <taxon>Viridiplantae</taxon>
        <taxon>Streptophyta</taxon>
        <taxon>Embryophyta</taxon>
        <taxon>Tracheophyta</taxon>
        <taxon>Spermatophyta</taxon>
        <taxon>Magnoliopsida</taxon>
        <taxon>Liliopsida</taxon>
        <taxon>Poales</taxon>
        <taxon>Poaceae</taxon>
        <taxon>PACMAD clade</taxon>
        <taxon>Panicoideae</taxon>
        <taxon>Andropogonodae</taxon>
        <taxon>Andropogoneae</taxon>
        <taxon>Tripsacinae</taxon>
        <taxon>Zea</taxon>
    </lineage>
</organism>
<dbReference type="SMART" id="SM00054">
    <property type="entry name" value="EFh"/>
    <property type="match status" value="3"/>
</dbReference>
<feature type="domain" description="EF-hand" evidence="3">
    <location>
        <begin position="65"/>
        <end position="100"/>
    </location>
</feature>